<dbReference type="EMBL" id="AUSV01000113">
    <property type="protein sequence ID" value="ESP91497.1"/>
    <property type="molecule type" value="Genomic_DNA"/>
</dbReference>
<comment type="caution">
    <text evidence="1">The sequence shown here is derived from an EMBL/GenBank/DDBJ whole genome shotgun (WGS) entry which is preliminary data.</text>
</comment>
<reference evidence="1 2" key="1">
    <citation type="submission" date="2013-07" db="EMBL/GenBank/DDBJ databases">
        <title>Draft genome sequence of Pseudoalteromonas luteoviolacea 2ta16.</title>
        <authorList>
            <person name="Allen E.E."/>
            <person name="Azam F."/>
            <person name="Podell S."/>
        </authorList>
    </citation>
    <scope>NUCLEOTIDE SEQUENCE [LARGE SCALE GENOMIC DNA]</scope>
    <source>
        <strain evidence="1 2">2ta16</strain>
    </source>
</reference>
<proteinExistence type="predicted"/>
<evidence type="ECO:0000313" key="1">
    <source>
        <dbReference type="EMBL" id="ESP91497.1"/>
    </source>
</evidence>
<organism evidence="1 2">
    <name type="scientific">Pseudoalteromonas luteoviolacea (strain 2ta16)</name>
    <dbReference type="NCBI Taxonomy" id="1353533"/>
    <lineage>
        <taxon>Bacteria</taxon>
        <taxon>Pseudomonadati</taxon>
        <taxon>Pseudomonadota</taxon>
        <taxon>Gammaproteobacteria</taxon>
        <taxon>Alteromonadales</taxon>
        <taxon>Pseudoalteromonadaceae</taxon>
        <taxon>Pseudoalteromonas</taxon>
    </lineage>
</organism>
<gene>
    <name evidence="1" type="ORF">PL2TA16_00296</name>
</gene>
<dbReference type="Proteomes" id="UP000017820">
    <property type="component" value="Unassembled WGS sequence"/>
</dbReference>
<sequence length="99" mass="11048">MKSKINFCGEVITLFATTNDKNWGRGLEIGFRYNGIDCKVGFYCHPEFDNFDSCNTLSHEELFERAVSIVGSDEYSQKILEASTNGLCLLLALNGVNIT</sequence>
<dbReference type="GeneID" id="29919720"/>
<accession>V4J8D1</accession>
<dbReference type="RefSeq" id="WP_023401099.1">
    <property type="nucleotide sequence ID" value="NZ_AUSV01000113.1"/>
</dbReference>
<name>V4J8D1_PSEL2</name>
<protein>
    <submittedName>
        <fullName evidence="1">Uncharacterized protein</fullName>
    </submittedName>
</protein>
<evidence type="ECO:0000313" key="2">
    <source>
        <dbReference type="Proteomes" id="UP000017820"/>
    </source>
</evidence>
<dbReference type="AlphaFoldDB" id="V4J8D1"/>